<proteinExistence type="predicted"/>
<keyword evidence="1" id="KW-1133">Transmembrane helix</keyword>
<dbReference type="EMBL" id="LR796251">
    <property type="protein sequence ID" value="CAB4131206.1"/>
    <property type="molecule type" value="Genomic_DNA"/>
</dbReference>
<protein>
    <submittedName>
        <fullName evidence="2">Uncharacterized protein</fullName>
    </submittedName>
</protein>
<evidence type="ECO:0000256" key="1">
    <source>
        <dbReference type="SAM" id="Phobius"/>
    </source>
</evidence>
<keyword evidence="1" id="KW-0472">Membrane</keyword>
<keyword evidence="1" id="KW-0812">Transmembrane</keyword>
<feature type="transmembrane region" description="Helical" evidence="1">
    <location>
        <begin position="9"/>
        <end position="31"/>
    </location>
</feature>
<evidence type="ECO:0000313" key="2">
    <source>
        <dbReference type="EMBL" id="CAB4131206.1"/>
    </source>
</evidence>
<organism evidence="2">
    <name type="scientific">uncultured Caudovirales phage</name>
    <dbReference type="NCBI Taxonomy" id="2100421"/>
    <lineage>
        <taxon>Viruses</taxon>
        <taxon>Duplodnaviria</taxon>
        <taxon>Heunggongvirae</taxon>
        <taxon>Uroviricota</taxon>
        <taxon>Caudoviricetes</taxon>
        <taxon>Peduoviridae</taxon>
        <taxon>Maltschvirus</taxon>
        <taxon>Maltschvirus maltsch</taxon>
    </lineage>
</organism>
<sequence>MVRAIGECVLFAAVAVMVLGPFLIICLFGGAQ</sequence>
<name>A0A6J5LDH8_9CAUD</name>
<gene>
    <name evidence="2" type="ORF">UFOVP130_68</name>
</gene>
<reference evidence="2" key="1">
    <citation type="submission" date="2020-04" db="EMBL/GenBank/DDBJ databases">
        <authorList>
            <person name="Chiriac C."/>
            <person name="Salcher M."/>
            <person name="Ghai R."/>
            <person name="Kavagutti S V."/>
        </authorList>
    </citation>
    <scope>NUCLEOTIDE SEQUENCE</scope>
</reference>
<accession>A0A6J5LDH8</accession>